<reference evidence="2 3" key="1">
    <citation type="submission" date="2019-01" db="EMBL/GenBank/DDBJ databases">
        <title>Draft Genome and Complete Hox-Cluster Characterization of the Sterlet Sturgeon (Acipenser ruthenus).</title>
        <authorList>
            <person name="Wei Q."/>
        </authorList>
    </citation>
    <scope>NUCLEOTIDE SEQUENCE [LARGE SCALE GENOMIC DNA]</scope>
    <source>
        <strain evidence="2">WHYD16114868_AA</strain>
        <tissue evidence="2">Blood</tissue>
    </source>
</reference>
<protein>
    <submittedName>
        <fullName evidence="2">Uncharacterized protein</fullName>
    </submittedName>
</protein>
<gene>
    <name evidence="2" type="ORF">EOD39_18286</name>
</gene>
<dbReference type="EMBL" id="SCEB01003681">
    <property type="protein sequence ID" value="RXM94170.1"/>
    <property type="molecule type" value="Genomic_DNA"/>
</dbReference>
<dbReference type="Proteomes" id="UP000289886">
    <property type="component" value="Unassembled WGS sequence"/>
</dbReference>
<feature type="region of interest" description="Disordered" evidence="1">
    <location>
        <begin position="122"/>
        <end position="222"/>
    </location>
</feature>
<proteinExistence type="predicted"/>
<evidence type="ECO:0000313" key="2">
    <source>
        <dbReference type="EMBL" id="RXM94170.1"/>
    </source>
</evidence>
<feature type="compositionally biased region" description="Low complexity" evidence="1">
    <location>
        <begin position="198"/>
        <end position="222"/>
    </location>
</feature>
<dbReference type="AlphaFoldDB" id="A0A444V198"/>
<evidence type="ECO:0000256" key="1">
    <source>
        <dbReference type="SAM" id="MobiDB-lite"/>
    </source>
</evidence>
<accession>A0A444V198</accession>
<name>A0A444V198_ACIRT</name>
<comment type="caution">
    <text evidence="2">The sequence shown here is derived from an EMBL/GenBank/DDBJ whole genome shotgun (WGS) entry which is preliminary data.</text>
</comment>
<sequence length="264" mass="27717">MVPSTTQGIGSILVEAEYNETKSKLPLLVIKEQGISLLGCDWFNALGIILTGVHQVHQQSVVLMLERYAEVFKEELEACHSLPVTIDVDHAVTPKFLKARPVPFALCPKAVHCGDTGIPESTPYPVNRGHRPDHQQCGKTTTDQGQGAEERPTTMKGHGGVGKELVTYKPTANDAKVYSPPRGGGYSPLGSGSGGSSPLGSESGGSSPLGSESGGSSPLGSASSGCSSLLELNFRPLTVCCGISNSSQCLHRQIGIFAWNAIGY</sequence>
<feature type="compositionally biased region" description="Gly residues" evidence="1">
    <location>
        <begin position="182"/>
        <end position="197"/>
    </location>
</feature>
<organism evidence="2 3">
    <name type="scientific">Acipenser ruthenus</name>
    <name type="common">Sterlet sturgeon</name>
    <dbReference type="NCBI Taxonomy" id="7906"/>
    <lineage>
        <taxon>Eukaryota</taxon>
        <taxon>Metazoa</taxon>
        <taxon>Chordata</taxon>
        <taxon>Craniata</taxon>
        <taxon>Vertebrata</taxon>
        <taxon>Euteleostomi</taxon>
        <taxon>Actinopterygii</taxon>
        <taxon>Chondrostei</taxon>
        <taxon>Acipenseriformes</taxon>
        <taxon>Acipenseridae</taxon>
        <taxon>Acipenser</taxon>
    </lineage>
</organism>
<keyword evidence="3" id="KW-1185">Reference proteome</keyword>
<evidence type="ECO:0000313" key="3">
    <source>
        <dbReference type="Proteomes" id="UP000289886"/>
    </source>
</evidence>